<sequence length="165" mass="19129">MKRFVIPLIMALGSADTLPKPSVDDLKAALNTYYIIWTVMRSFDLDSVYGKHSCLYALPISLASEDYRFYYGYNDGDWWKHQILYAKLQQEGENAVLVVSETQEGKGHPHTLQYWNSNQSCFILTFTNETSGKTELVKRGVIEHRSRHVAWRGLDRDESQVFRFP</sequence>
<organism evidence="1">
    <name type="scientific">Amblyomma maculatum</name>
    <name type="common">Gulf Coast tick</name>
    <dbReference type="NCBI Taxonomy" id="34609"/>
    <lineage>
        <taxon>Eukaryota</taxon>
        <taxon>Metazoa</taxon>
        <taxon>Ecdysozoa</taxon>
        <taxon>Arthropoda</taxon>
        <taxon>Chelicerata</taxon>
        <taxon>Arachnida</taxon>
        <taxon>Acari</taxon>
        <taxon>Parasitiformes</taxon>
        <taxon>Ixodida</taxon>
        <taxon>Ixodoidea</taxon>
        <taxon>Ixodidae</taxon>
        <taxon>Amblyomminae</taxon>
        <taxon>Amblyomma</taxon>
    </lineage>
</organism>
<name>G3MTL4_AMBMU</name>
<reference evidence="1" key="1">
    <citation type="journal article" date="2011" name="PLoS ONE">
        <title>A deep insight into the sialotranscriptome of the gulf coast tick, Amblyomma maculatum.</title>
        <authorList>
            <person name="Karim S."/>
            <person name="Singh P."/>
            <person name="Ribeiro J.M."/>
        </authorList>
    </citation>
    <scope>NUCLEOTIDE SEQUENCE</scope>
    <source>
        <tissue evidence="1">Salivary gland</tissue>
    </source>
</reference>
<evidence type="ECO:0008006" key="2">
    <source>
        <dbReference type="Google" id="ProtNLM"/>
    </source>
</evidence>
<dbReference type="EMBL" id="JO845216">
    <property type="protein sequence ID" value="AEO36832.1"/>
    <property type="molecule type" value="mRNA"/>
</dbReference>
<evidence type="ECO:0000313" key="1">
    <source>
        <dbReference type="EMBL" id="AEO36832.1"/>
    </source>
</evidence>
<dbReference type="AlphaFoldDB" id="G3MTL4"/>
<proteinExistence type="evidence at transcript level"/>
<protein>
    <recommendedName>
        <fullName evidence="2">Lipocalin/cytosolic fatty-acid binding domain-containing protein</fullName>
    </recommendedName>
</protein>
<accession>G3MTL4</accession>